<dbReference type="InterPro" id="IPR005107">
    <property type="entry name" value="CO_DH_flav_C"/>
</dbReference>
<dbReference type="EMBL" id="BMIJ01000003">
    <property type="protein sequence ID" value="GGB92254.1"/>
    <property type="molecule type" value="Genomic_DNA"/>
</dbReference>
<accession>A0ABQ1KAW0</accession>
<dbReference type="Gene3D" id="1.10.150.120">
    <property type="entry name" value="[2Fe-2S]-binding domain"/>
    <property type="match status" value="1"/>
</dbReference>
<dbReference type="Proteomes" id="UP000629025">
    <property type="component" value="Unassembled WGS sequence"/>
</dbReference>
<dbReference type="InterPro" id="IPR006058">
    <property type="entry name" value="2Fe2S_fd_BS"/>
</dbReference>
<dbReference type="InterPro" id="IPR014307">
    <property type="entry name" value="Xanthine_DH_ssu"/>
</dbReference>
<gene>
    <name evidence="8" type="primary">xdhA</name>
    <name evidence="8" type="ORF">GCM10011352_17890</name>
</gene>
<name>A0ABQ1KAW0_9GAMM</name>
<dbReference type="PANTHER" id="PTHR45444:SF3">
    <property type="entry name" value="XANTHINE DEHYDROGENASE"/>
    <property type="match status" value="1"/>
</dbReference>
<evidence type="ECO:0000256" key="2">
    <source>
        <dbReference type="ARBA" id="ARBA00022723"/>
    </source>
</evidence>
<dbReference type="Gene3D" id="3.30.43.10">
    <property type="entry name" value="Uridine Diphospho-n-acetylenolpyruvylglucosamine Reductase, domain 2"/>
    <property type="match status" value="1"/>
</dbReference>
<dbReference type="InterPro" id="IPR016166">
    <property type="entry name" value="FAD-bd_PCMH"/>
</dbReference>
<evidence type="ECO:0000259" key="7">
    <source>
        <dbReference type="PROSITE" id="PS51387"/>
    </source>
</evidence>
<dbReference type="PROSITE" id="PS51085">
    <property type="entry name" value="2FE2S_FER_2"/>
    <property type="match status" value="1"/>
</dbReference>
<dbReference type="InterPro" id="IPR012675">
    <property type="entry name" value="Beta-grasp_dom_sf"/>
</dbReference>
<dbReference type="InterPro" id="IPR036010">
    <property type="entry name" value="2Fe-2S_ferredoxin-like_sf"/>
</dbReference>
<dbReference type="CDD" id="cd00207">
    <property type="entry name" value="fer2"/>
    <property type="match status" value="1"/>
</dbReference>
<dbReference type="InterPro" id="IPR012175">
    <property type="entry name" value="Xanth_DH_ssu_bac"/>
</dbReference>
<evidence type="ECO:0000313" key="9">
    <source>
        <dbReference type="Proteomes" id="UP000629025"/>
    </source>
</evidence>
<dbReference type="InterPro" id="IPR016167">
    <property type="entry name" value="FAD-bd_PCMH_sub1"/>
</dbReference>
<keyword evidence="9" id="KW-1185">Reference proteome</keyword>
<dbReference type="Pfam" id="PF01799">
    <property type="entry name" value="Fer2_2"/>
    <property type="match status" value="1"/>
</dbReference>
<sequence>MIRFLFNEQEVVLDECSPELTILEYLRTVLVRRGTKEGCASGDCGACTVVVAEPEGERLRYSTLNSCITFVGTLHGKQLLTVEHLESSGRLHPVQQAMVDLHGSQCGFCTPGFIMSMFALYKSTASPAYGDIERALAGNLCRCTGYRPIIDAALSLSGQGGEDVFSSLESATSARLRKIRNDNPNGSLQLGDRRFFLPATCDELVALLQAYPEAQLVAGGTDLALSVTQQLKQPAVLIYTGAVAELNTIHETEHCLQIGGAVSYSRLEPQLKRHYPEFGLLLDRLGSLQIRNQGTLAGNVANASPIGDTPPVLLALGAKLHVRSGNRCQAIEIDDFFTGYRQTALPTSAFIEQIEIPLQQDRLLKVFKVSKRLDDDISAVCAAFNLRLEQGVVTDARLGFGGMAAVPARALNAERALIGQPFTENGVRAAQQALAQDFSPIDDVRATAEYRLIVARNLLLRAVLEQDQRFTGQPLEVVQYA</sequence>
<evidence type="ECO:0000256" key="4">
    <source>
        <dbReference type="ARBA" id="ARBA00023002"/>
    </source>
</evidence>
<dbReference type="InterPro" id="IPR002346">
    <property type="entry name" value="Mopterin_DH_FAD-bd"/>
</dbReference>
<dbReference type="Gene3D" id="3.10.20.30">
    <property type="match status" value="1"/>
</dbReference>
<organism evidence="8 9">
    <name type="scientific">Marinobacterium zhoushanense</name>
    <dbReference type="NCBI Taxonomy" id="1679163"/>
    <lineage>
        <taxon>Bacteria</taxon>
        <taxon>Pseudomonadati</taxon>
        <taxon>Pseudomonadota</taxon>
        <taxon>Gammaproteobacteria</taxon>
        <taxon>Oceanospirillales</taxon>
        <taxon>Oceanospirillaceae</taxon>
        <taxon>Marinobacterium</taxon>
    </lineage>
</organism>
<reference evidence="9" key="1">
    <citation type="journal article" date="2019" name="Int. J. Syst. Evol. Microbiol.">
        <title>The Global Catalogue of Microorganisms (GCM) 10K type strain sequencing project: providing services to taxonomists for standard genome sequencing and annotation.</title>
        <authorList>
            <consortium name="The Broad Institute Genomics Platform"/>
            <consortium name="The Broad Institute Genome Sequencing Center for Infectious Disease"/>
            <person name="Wu L."/>
            <person name="Ma J."/>
        </authorList>
    </citation>
    <scope>NUCLEOTIDE SEQUENCE [LARGE SCALE GENOMIC DNA]</scope>
    <source>
        <strain evidence="9">CGMCC 1.15341</strain>
    </source>
</reference>
<dbReference type="SUPFAM" id="SSF47741">
    <property type="entry name" value="CO dehydrogenase ISP C-domain like"/>
    <property type="match status" value="1"/>
</dbReference>
<keyword evidence="1" id="KW-0285">Flavoprotein</keyword>
<dbReference type="InterPro" id="IPR016169">
    <property type="entry name" value="FAD-bd_PCMH_sub2"/>
</dbReference>
<dbReference type="PIRSF" id="PIRSF036557">
    <property type="entry name" value="XdhA_RC"/>
    <property type="match status" value="1"/>
</dbReference>
<dbReference type="RefSeq" id="WP_188747429.1">
    <property type="nucleotide sequence ID" value="NZ_BMIJ01000003.1"/>
</dbReference>
<feature type="domain" description="FAD-binding PCMH-type" evidence="7">
    <location>
        <begin position="188"/>
        <end position="361"/>
    </location>
</feature>
<evidence type="ECO:0000256" key="5">
    <source>
        <dbReference type="ARBA" id="ARBA00023004"/>
    </source>
</evidence>
<keyword evidence="5" id="KW-0408">Iron</keyword>
<dbReference type="Pfam" id="PF03450">
    <property type="entry name" value="CO_deh_flav_C"/>
    <property type="match status" value="1"/>
</dbReference>
<dbReference type="SMART" id="SM01092">
    <property type="entry name" value="CO_deh_flav_C"/>
    <property type="match status" value="1"/>
</dbReference>
<protein>
    <submittedName>
        <fullName evidence="8">Xanthine dehydrogenase</fullName>
    </submittedName>
</protein>
<dbReference type="SUPFAM" id="SSF55447">
    <property type="entry name" value="CO dehydrogenase flavoprotein C-terminal domain-like"/>
    <property type="match status" value="1"/>
</dbReference>
<evidence type="ECO:0000256" key="3">
    <source>
        <dbReference type="ARBA" id="ARBA00022827"/>
    </source>
</evidence>
<dbReference type="Pfam" id="PF00941">
    <property type="entry name" value="FAD_binding_5"/>
    <property type="match status" value="1"/>
</dbReference>
<dbReference type="SUPFAM" id="SSF56176">
    <property type="entry name" value="FAD-binding/transporter-associated domain-like"/>
    <property type="match status" value="1"/>
</dbReference>
<keyword evidence="4" id="KW-0560">Oxidoreductase</keyword>
<dbReference type="PANTHER" id="PTHR45444">
    <property type="entry name" value="XANTHINE DEHYDROGENASE"/>
    <property type="match status" value="1"/>
</dbReference>
<evidence type="ECO:0000259" key="6">
    <source>
        <dbReference type="PROSITE" id="PS51085"/>
    </source>
</evidence>
<dbReference type="PROSITE" id="PS00197">
    <property type="entry name" value="2FE2S_FER_1"/>
    <property type="match status" value="1"/>
</dbReference>
<dbReference type="NCBIfam" id="TIGR02963">
    <property type="entry name" value="xanthine_xdhA"/>
    <property type="match status" value="1"/>
</dbReference>
<evidence type="ECO:0000313" key="8">
    <source>
        <dbReference type="EMBL" id="GGB92254.1"/>
    </source>
</evidence>
<dbReference type="InterPro" id="IPR002888">
    <property type="entry name" value="2Fe-2S-bd"/>
</dbReference>
<dbReference type="Gene3D" id="3.30.390.50">
    <property type="entry name" value="CO dehydrogenase flavoprotein, C-terminal domain"/>
    <property type="match status" value="1"/>
</dbReference>
<keyword evidence="2" id="KW-0479">Metal-binding</keyword>
<dbReference type="Gene3D" id="3.30.465.10">
    <property type="match status" value="1"/>
</dbReference>
<dbReference type="InterPro" id="IPR016208">
    <property type="entry name" value="Ald_Oxase/xanthine_DH-like"/>
</dbReference>
<dbReference type="Pfam" id="PF00111">
    <property type="entry name" value="Fer2"/>
    <property type="match status" value="1"/>
</dbReference>
<dbReference type="InterPro" id="IPR036683">
    <property type="entry name" value="CO_DH_flav_C_dom_sf"/>
</dbReference>
<comment type="caution">
    <text evidence="8">The sequence shown here is derived from an EMBL/GenBank/DDBJ whole genome shotgun (WGS) entry which is preliminary data.</text>
</comment>
<dbReference type="InterPro" id="IPR001041">
    <property type="entry name" value="2Fe-2S_ferredoxin-type"/>
</dbReference>
<dbReference type="InterPro" id="IPR036318">
    <property type="entry name" value="FAD-bd_PCMH-like_sf"/>
</dbReference>
<evidence type="ECO:0000256" key="1">
    <source>
        <dbReference type="ARBA" id="ARBA00022630"/>
    </source>
</evidence>
<dbReference type="SUPFAM" id="SSF54292">
    <property type="entry name" value="2Fe-2S ferredoxin-like"/>
    <property type="match status" value="1"/>
</dbReference>
<dbReference type="PROSITE" id="PS51387">
    <property type="entry name" value="FAD_PCMH"/>
    <property type="match status" value="1"/>
</dbReference>
<proteinExistence type="predicted"/>
<keyword evidence="3" id="KW-0274">FAD</keyword>
<feature type="domain" description="2Fe-2S ferredoxin-type" evidence="6">
    <location>
        <begin position="1"/>
        <end position="85"/>
    </location>
</feature>
<dbReference type="InterPro" id="IPR036884">
    <property type="entry name" value="2Fe-2S-bd_dom_sf"/>
</dbReference>